<evidence type="ECO:0000313" key="3">
    <source>
        <dbReference type="Proteomes" id="UP000315439"/>
    </source>
</evidence>
<reference evidence="2 3" key="1">
    <citation type="submission" date="2019-07" db="EMBL/GenBank/DDBJ databases">
        <title>Draft genome for Aliikangiella sp. M105.</title>
        <authorList>
            <person name="Wang G."/>
        </authorList>
    </citation>
    <scope>NUCLEOTIDE SEQUENCE [LARGE SCALE GENOMIC DNA]</scope>
    <source>
        <strain evidence="2 3">M105</strain>
    </source>
</reference>
<feature type="signal peptide" evidence="1">
    <location>
        <begin position="1"/>
        <end position="32"/>
    </location>
</feature>
<accession>A0A545UF37</accession>
<feature type="chain" id="PRO_5021770379" description="YfiR family protein" evidence="1">
    <location>
        <begin position="33"/>
        <end position="195"/>
    </location>
</feature>
<dbReference type="EMBL" id="VIKS01000005">
    <property type="protein sequence ID" value="TQV88078.1"/>
    <property type="molecule type" value="Genomic_DNA"/>
</dbReference>
<dbReference type="OrthoDB" id="5765973at2"/>
<keyword evidence="3" id="KW-1185">Reference proteome</keyword>
<keyword evidence="1" id="KW-0732">Signal</keyword>
<dbReference type="AlphaFoldDB" id="A0A545UF37"/>
<evidence type="ECO:0000313" key="2">
    <source>
        <dbReference type="EMBL" id="TQV88078.1"/>
    </source>
</evidence>
<dbReference type="Proteomes" id="UP000315439">
    <property type="component" value="Unassembled WGS sequence"/>
</dbReference>
<dbReference type="RefSeq" id="WP_142893319.1">
    <property type="nucleotide sequence ID" value="NZ_ML660163.1"/>
</dbReference>
<comment type="caution">
    <text evidence="2">The sequence shown here is derived from an EMBL/GenBank/DDBJ whole genome shotgun (WGS) entry which is preliminary data.</text>
</comment>
<proteinExistence type="predicted"/>
<sequence length="195" mass="21829">MKLGRGKTKTFALQQFLLLMLMLLAGNGLSQADSFTERRAHVGLKLFRTLVSADLEINNKSNAQGVLPITLLYANKDEQAKEYQQSLQQSFKAVKKIPTEIETLSAVQMLNNAEFKTAAIFIAQPLSKSELNKVIQYGIKHRIIIFSPFEGDVEQGVLGGLSVQATVRPLINKHTLNKSQLSIKPFYLKVAKYYE</sequence>
<protein>
    <recommendedName>
        <fullName evidence="4">YfiR family protein</fullName>
    </recommendedName>
</protein>
<evidence type="ECO:0008006" key="4">
    <source>
        <dbReference type="Google" id="ProtNLM"/>
    </source>
</evidence>
<organism evidence="2 3">
    <name type="scientific">Aliikangiella coralliicola</name>
    <dbReference type="NCBI Taxonomy" id="2592383"/>
    <lineage>
        <taxon>Bacteria</taxon>
        <taxon>Pseudomonadati</taxon>
        <taxon>Pseudomonadota</taxon>
        <taxon>Gammaproteobacteria</taxon>
        <taxon>Oceanospirillales</taxon>
        <taxon>Pleioneaceae</taxon>
        <taxon>Aliikangiella</taxon>
    </lineage>
</organism>
<gene>
    <name evidence="2" type="ORF">FLL46_09730</name>
</gene>
<name>A0A545UF37_9GAMM</name>
<evidence type="ECO:0000256" key="1">
    <source>
        <dbReference type="SAM" id="SignalP"/>
    </source>
</evidence>